<protein>
    <submittedName>
        <fullName evidence="2">DUF5789 family protein</fullName>
    </submittedName>
</protein>
<dbReference type="AlphaFoldDB" id="A0ABD5RJZ4"/>
<organism evidence="2 3">
    <name type="scientific">Halomarina salina</name>
    <dbReference type="NCBI Taxonomy" id="1872699"/>
    <lineage>
        <taxon>Archaea</taxon>
        <taxon>Methanobacteriati</taxon>
        <taxon>Methanobacteriota</taxon>
        <taxon>Stenosarchaea group</taxon>
        <taxon>Halobacteria</taxon>
        <taxon>Halobacteriales</taxon>
        <taxon>Natronomonadaceae</taxon>
        <taxon>Halomarina</taxon>
    </lineage>
</organism>
<comment type="caution">
    <text evidence="2">The sequence shown here is derived from an EMBL/GenBank/DDBJ whole genome shotgun (WGS) entry which is preliminary data.</text>
</comment>
<reference evidence="2 3" key="1">
    <citation type="journal article" date="2019" name="Int. J. Syst. Evol. Microbiol.">
        <title>The Global Catalogue of Microorganisms (GCM) 10K type strain sequencing project: providing services to taxonomists for standard genome sequencing and annotation.</title>
        <authorList>
            <consortium name="The Broad Institute Genomics Platform"/>
            <consortium name="The Broad Institute Genome Sequencing Center for Infectious Disease"/>
            <person name="Wu L."/>
            <person name="Ma J."/>
        </authorList>
    </citation>
    <scope>NUCLEOTIDE SEQUENCE [LARGE SCALE GENOMIC DNA]</scope>
    <source>
        <strain evidence="2 3">CGMCC 1.12543</strain>
    </source>
</reference>
<feature type="region of interest" description="Disordered" evidence="1">
    <location>
        <begin position="1"/>
        <end position="21"/>
    </location>
</feature>
<evidence type="ECO:0000313" key="2">
    <source>
        <dbReference type="EMBL" id="MFC5970652.1"/>
    </source>
</evidence>
<sequence>MADDEEEAEGPVVELGDGPAVDGAPLARISSRLHFGIPKSEVLRRVGDEEIRTPDGPRTMESVLGETDETYFSASEDLRDTVEGIVGTGPVPTHEREDSDTDAEDETEAPDGAADAEGVTTDGENTDAAVDDSEE</sequence>
<dbReference type="Pfam" id="PF19102">
    <property type="entry name" value="DUF5789"/>
    <property type="match status" value="1"/>
</dbReference>
<dbReference type="Proteomes" id="UP001596099">
    <property type="component" value="Unassembled WGS sequence"/>
</dbReference>
<name>A0ABD5RJZ4_9EURY</name>
<accession>A0ABD5RJZ4</accession>
<evidence type="ECO:0000313" key="3">
    <source>
        <dbReference type="Proteomes" id="UP001596099"/>
    </source>
</evidence>
<dbReference type="EMBL" id="JBHSQH010000001">
    <property type="protein sequence ID" value="MFC5970652.1"/>
    <property type="molecule type" value="Genomic_DNA"/>
</dbReference>
<evidence type="ECO:0000256" key="1">
    <source>
        <dbReference type="SAM" id="MobiDB-lite"/>
    </source>
</evidence>
<proteinExistence type="predicted"/>
<dbReference type="InterPro" id="IPR043899">
    <property type="entry name" value="DUF5789"/>
</dbReference>
<feature type="compositionally biased region" description="Acidic residues" evidence="1">
    <location>
        <begin position="98"/>
        <end position="109"/>
    </location>
</feature>
<keyword evidence="3" id="KW-1185">Reference proteome</keyword>
<dbReference type="RefSeq" id="WP_368408961.1">
    <property type="nucleotide sequence ID" value="NZ_JALLGW010000001.1"/>
</dbReference>
<gene>
    <name evidence="2" type="ORF">ACFPYI_04835</name>
</gene>
<feature type="region of interest" description="Disordered" evidence="1">
    <location>
        <begin position="79"/>
        <end position="135"/>
    </location>
</feature>